<gene>
    <name evidence="2" type="ORF">PR017_14270</name>
</gene>
<dbReference type="PANTHER" id="PTHR40590:SF1">
    <property type="entry name" value="CYTOPLASMIC PROTEIN"/>
    <property type="match status" value="1"/>
</dbReference>
<dbReference type="PANTHER" id="PTHR40590">
    <property type="entry name" value="CYTOPLASMIC PROTEIN-RELATED"/>
    <property type="match status" value="1"/>
</dbReference>
<feature type="chain" id="PRO_5042263635" evidence="1">
    <location>
        <begin position="49"/>
        <end position="363"/>
    </location>
</feature>
<organism evidence="2 3">
    <name type="scientific">Rhizobium tumorigenes</name>
    <dbReference type="NCBI Taxonomy" id="2041385"/>
    <lineage>
        <taxon>Bacteria</taxon>
        <taxon>Pseudomonadati</taxon>
        <taxon>Pseudomonadota</taxon>
        <taxon>Alphaproteobacteria</taxon>
        <taxon>Hyphomicrobiales</taxon>
        <taxon>Rhizobiaceae</taxon>
        <taxon>Rhizobium/Agrobacterium group</taxon>
        <taxon>Rhizobium</taxon>
    </lineage>
</organism>
<dbReference type="Pfam" id="PF01963">
    <property type="entry name" value="TraB_PrgY_gumN"/>
    <property type="match status" value="1"/>
</dbReference>
<dbReference type="AlphaFoldDB" id="A0AAF1K8T1"/>
<dbReference type="RefSeq" id="WP_111219782.1">
    <property type="nucleotide sequence ID" value="NZ_CP117255.1"/>
</dbReference>
<accession>A0AAF1K8T1</accession>
<proteinExistence type="predicted"/>
<dbReference type="CDD" id="cd14789">
    <property type="entry name" value="Tiki"/>
    <property type="match status" value="1"/>
</dbReference>
<reference evidence="2 3" key="1">
    <citation type="journal article" date="2018" name="Sci. Rep.">
        <title>Rhizobium tumorigenes sp. nov., a novel plant tumorigenic bacterium isolated from cane gall tumors on thornless blackberry.</title>
        <authorList>
            <person name="Kuzmanovi N."/>
            <person name="Smalla K."/>
            <person name="Gronow S."/>
            <person name="PuBawska J."/>
        </authorList>
    </citation>
    <scope>NUCLEOTIDE SEQUENCE [LARGE SCALE GENOMIC DNA]</scope>
    <source>
        <strain evidence="2 3">1078</strain>
    </source>
</reference>
<evidence type="ECO:0000313" key="2">
    <source>
        <dbReference type="EMBL" id="WFR94956.1"/>
    </source>
</evidence>
<dbReference type="InterPro" id="IPR002816">
    <property type="entry name" value="TraB/PrgY/GumN_fam"/>
</dbReference>
<name>A0AAF1K8T1_9HYPH</name>
<keyword evidence="1" id="KW-0732">Signal</keyword>
<feature type="signal peptide" evidence="1">
    <location>
        <begin position="1"/>
        <end position="48"/>
    </location>
</feature>
<dbReference type="InterPro" id="IPR047111">
    <property type="entry name" value="YbaP-like"/>
</dbReference>
<evidence type="ECO:0000256" key="1">
    <source>
        <dbReference type="SAM" id="SignalP"/>
    </source>
</evidence>
<reference evidence="3" key="2">
    <citation type="journal article" date="2023" name="MicrobiologyOpen">
        <title>Genomics of the tumorigenes clade of the family Rhizobiaceae and description of Rhizobium rhododendri sp. nov.</title>
        <authorList>
            <person name="Kuzmanovic N."/>
            <person name="diCenzo G.C."/>
            <person name="Bunk B."/>
            <person name="Sproeer C."/>
            <person name="Fruehling A."/>
            <person name="Neumann-Schaal M."/>
            <person name="Overmann J."/>
            <person name="Smalla K."/>
        </authorList>
    </citation>
    <scope>NUCLEOTIDE SEQUENCE [LARGE SCALE GENOMIC DNA]</scope>
    <source>
        <strain evidence="3">1078</strain>
    </source>
</reference>
<protein>
    <submittedName>
        <fullName evidence="2">TraB/GumN family protein</fullName>
    </submittedName>
</protein>
<keyword evidence="3" id="KW-1185">Reference proteome</keyword>
<dbReference type="Proteomes" id="UP000249499">
    <property type="component" value="Chromosome"/>
</dbReference>
<sequence length="363" mass="38363">MTSVYRQKNRPAILSTLGNAGFWAAASLPLAFAATLVVTLASFAPAHAADDAACGGRDLLAELRKNDPAKYAAFLADGDKVANGRSIFWKIEKPGVKTSWLLGTMHVTDPRVLVMPKGAAEADAKADTIIVESDEILDEKKATMAILARPDLTMLANGATINSLLPAADAAKLEAGLAKRGITLGAVSHMQPWMISSVVALPSCELSRKAKGAQFLDQKIANDAAAAGKQVKGLETLVEQLQAMADLPAAFHLKSLIETLQLGDKMNDVVETMTDLYLSGNAGATMAMLKVVTPDGEDTDSDGDYATFEQRIILDRNKVMAERAAPILAGGNVFMAVGALHLSGDQGLVELFRKQGFTLTAVD</sequence>
<evidence type="ECO:0000313" key="3">
    <source>
        <dbReference type="Proteomes" id="UP000249499"/>
    </source>
</evidence>
<dbReference type="EMBL" id="CP117255">
    <property type="protein sequence ID" value="WFR94956.1"/>
    <property type="molecule type" value="Genomic_DNA"/>
</dbReference>
<dbReference type="KEGG" id="rtu:PR017_14270"/>